<dbReference type="Pfam" id="PF07804">
    <property type="entry name" value="HipA_C"/>
    <property type="match status" value="1"/>
</dbReference>
<dbReference type="PANTHER" id="PTHR37419:SF1">
    <property type="entry name" value="SERINE_THREONINE-PROTEIN KINASE TOXIN HIPA"/>
    <property type="match status" value="1"/>
</dbReference>
<dbReference type="GO" id="GO:0005829">
    <property type="term" value="C:cytosol"/>
    <property type="evidence" value="ECO:0007669"/>
    <property type="project" value="TreeGrafter"/>
</dbReference>
<dbReference type="OrthoDB" id="9805913at2"/>
<sequence>MAATPVFYETLLVGEIQANPDGLLSFTYAEAWRLSASAFPISVLAPLSAAGMPPALFTPWLTNLLPEGHALTMIGRTAGVSPGDVLGILDRVGRDTAGALSFGGPAKRGEPRYSKPTGNQLERIINDLPKRPFLVETEGVSMSLAGAQEKLPVVLVGGAIAIPLNNHPSTHILKPDNSRLEGSVQNEALCLTLARLLGLNAASVTTGRAGARSYLLVERYDRMLKHDEWIRLHQEDFCQASGKPPASKYEHNQSGLRGPSLPDLFDVAARFLPPRDRLALLDAAIFNVLITNVDSHAKNYSILIDHNGARLAPLYDLMCARVWDNITKNMAQEIGGQRRGRHLYRRHWERLAEACGFNKRMVVQRVVKLANQVIAKVDNAAAAVAAMPAGGHWGLELAVNEIKNQANSTIRNAEAVDQLDAAMDEGGLGDDGELISPVDS</sequence>
<evidence type="ECO:0000256" key="2">
    <source>
        <dbReference type="ARBA" id="ARBA00022679"/>
    </source>
</evidence>
<dbReference type="InterPro" id="IPR017508">
    <property type="entry name" value="HipA_N1"/>
</dbReference>
<evidence type="ECO:0000259" key="4">
    <source>
        <dbReference type="Pfam" id="PF07804"/>
    </source>
</evidence>
<dbReference type="PANTHER" id="PTHR37419">
    <property type="entry name" value="SERINE/THREONINE-PROTEIN KINASE TOXIN HIPA"/>
    <property type="match status" value="1"/>
</dbReference>
<dbReference type="Pfam" id="PF13657">
    <property type="entry name" value="Couple_hipA"/>
    <property type="match status" value="1"/>
</dbReference>
<dbReference type="RefSeq" id="WP_073211367.1">
    <property type="nucleotide sequence ID" value="NZ_BANC01000007.1"/>
</dbReference>
<proteinExistence type="inferred from homology"/>
<accession>A0A0D6PD30</accession>
<dbReference type="EMBL" id="BANC01000007">
    <property type="protein sequence ID" value="GAN78769.1"/>
    <property type="molecule type" value="Genomic_DNA"/>
</dbReference>
<name>A0A0D6PD30_9PROT</name>
<dbReference type="STRING" id="1120923.SAMN02746095_01230"/>
<dbReference type="NCBIfam" id="TIGR03071">
    <property type="entry name" value="couple_hipA"/>
    <property type="match status" value="1"/>
</dbReference>
<reference evidence="6 7" key="1">
    <citation type="submission" date="2012-11" db="EMBL/GenBank/DDBJ databases">
        <title>Whole genome sequence of Acidocella aminolytica 101 = DSM 11237.</title>
        <authorList>
            <person name="Azuma Y."/>
            <person name="Higashiura N."/>
            <person name="Hirakawa H."/>
            <person name="Matsushita K."/>
        </authorList>
    </citation>
    <scope>NUCLEOTIDE SEQUENCE [LARGE SCALE GENOMIC DNA]</scope>
    <source>
        <strain evidence="7">101 / DSM 11237</strain>
    </source>
</reference>
<dbReference type="Gene3D" id="1.10.1070.20">
    <property type="match status" value="1"/>
</dbReference>
<dbReference type="CDD" id="cd17793">
    <property type="entry name" value="HipA"/>
    <property type="match status" value="1"/>
</dbReference>
<evidence type="ECO:0000313" key="6">
    <source>
        <dbReference type="EMBL" id="GAN78769.1"/>
    </source>
</evidence>
<evidence type="ECO:0000259" key="5">
    <source>
        <dbReference type="Pfam" id="PF13657"/>
    </source>
</evidence>
<evidence type="ECO:0000313" key="7">
    <source>
        <dbReference type="Proteomes" id="UP000032668"/>
    </source>
</evidence>
<dbReference type="InterPro" id="IPR052028">
    <property type="entry name" value="HipA_Ser/Thr_kinase"/>
</dbReference>
<keyword evidence="2" id="KW-0808">Transferase</keyword>
<organism evidence="6 7">
    <name type="scientific">Acidocella aminolytica 101 = DSM 11237</name>
    <dbReference type="NCBI Taxonomy" id="1120923"/>
    <lineage>
        <taxon>Bacteria</taxon>
        <taxon>Pseudomonadati</taxon>
        <taxon>Pseudomonadota</taxon>
        <taxon>Alphaproteobacteria</taxon>
        <taxon>Acetobacterales</taxon>
        <taxon>Acidocellaceae</taxon>
        <taxon>Acidocella</taxon>
    </lineage>
</organism>
<evidence type="ECO:0000256" key="3">
    <source>
        <dbReference type="ARBA" id="ARBA00022777"/>
    </source>
</evidence>
<comment type="caution">
    <text evidence="6">The sequence shown here is derived from an EMBL/GenBank/DDBJ whole genome shotgun (WGS) entry which is preliminary data.</text>
</comment>
<protein>
    <submittedName>
        <fullName evidence="6">Transcriptional regulator</fullName>
    </submittedName>
</protein>
<feature type="domain" description="HipA-like C-terminal" evidence="4">
    <location>
        <begin position="142"/>
        <end position="374"/>
    </location>
</feature>
<gene>
    <name evidence="6" type="ORF">Aam_007_056</name>
</gene>
<dbReference type="AlphaFoldDB" id="A0A0D6PD30"/>
<keyword evidence="3" id="KW-0418">Kinase</keyword>
<feature type="domain" description="HipA N-terminal subdomain 1" evidence="5">
    <location>
        <begin position="6"/>
        <end position="102"/>
    </location>
</feature>
<dbReference type="Proteomes" id="UP000032668">
    <property type="component" value="Unassembled WGS sequence"/>
</dbReference>
<evidence type="ECO:0000256" key="1">
    <source>
        <dbReference type="ARBA" id="ARBA00010164"/>
    </source>
</evidence>
<dbReference type="GO" id="GO:0004674">
    <property type="term" value="F:protein serine/threonine kinase activity"/>
    <property type="evidence" value="ECO:0007669"/>
    <property type="project" value="TreeGrafter"/>
</dbReference>
<keyword evidence="7" id="KW-1185">Reference proteome</keyword>
<comment type="similarity">
    <text evidence="1">Belongs to the HipA Ser/Thr kinase family.</text>
</comment>
<dbReference type="InterPro" id="IPR012893">
    <property type="entry name" value="HipA-like_C"/>
</dbReference>